<accession>A0ABV2A996</accession>
<reference evidence="2 3" key="1">
    <citation type="submission" date="2024-06" db="EMBL/GenBank/DDBJ databases">
        <authorList>
            <person name="Li Z."/>
            <person name="Jiang Y."/>
        </authorList>
    </citation>
    <scope>NUCLEOTIDE SEQUENCE [LARGE SCALE GENOMIC DNA]</scope>
    <source>
        <strain evidence="2 3">HSW-8</strain>
    </source>
</reference>
<evidence type="ECO:0000313" key="2">
    <source>
        <dbReference type="EMBL" id="MES0873371.1"/>
    </source>
</evidence>
<evidence type="ECO:0000313" key="3">
    <source>
        <dbReference type="Proteomes" id="UP001465331"/>
    </source>
</evidence>
<dbReference type="InterPro" id="IPR044855">
    <property type="entry name" value="CoA-Trfase_III_dom3_sf"/>
</dbReference>
<dbReference type="RefSeq" id="WP_352887964.1">
    <property type="nucleotide sequence ID" value="NZ_JBEPIJ010000004.1"/>
</dbReference>
<dbReference type="Gene3D" id="3.30.1540.10">
    <property type="entry name" value="formyl-coa transferase, domain 3"/>
    <property type="match status" value="1"/>
</dbReference>
<sequence length="408" mass="43597">MSGNSLLAGIRVLDLSRLLPGPFCSLYLAQMGAEVIKIEEPDGGDYARGMRELFAQVNRGKKSVTLDLRVDADREAFLELVDDADVVLESFRPGVMDKLGCGYATLRARNPKLVYAALTGYGQTGPYRDWAGHDLNYLALAGVLEQIGPAGGAPVQSNLQIADLAGGALTCALGILAAVIGARSSGQGTMVDVSMMDGALAMMPVALASLRQDGSLPPRGAGLLTGLLPNYRIYRCRDGRYLAVGALEPKFFLRLLGVLGDQLPASLRRLLPGARRKRGTSGAKTSGTNKDPFASLDKLLGDPRRARLITAPIRAALAGVFMTRTRDQWTALLADQDCCVTPVLSLDEVLDNEQVRARGMIEDDGGKPAFALPIRFDVPLPRCAPAPALGADNDEVLARRNQSARRRS</sequence>
<dbReference type="InterPro" id="IPR003673">
    <property type="entry name" value="CoA-Trfase_fam_III"/>
</dbReference>
<dbReference type="SUPFAM" id="SSF89796">
    <property type="entry name" value="CoA-transferase family III (CaiB/BaiF)"/>
    <property type="match status" value="1"/>
</dbReference>
<keyword evidence="2" id="KW-0808">Transferase</keyword>
<proteinExistence type="predicted"/>
<comment type="caution">
    <text evidence="2">The sequence shown here is derived from an EMBL/GenBank/DDBJ whole genome shotgun (WGS) entry which is preliminary data.</text>
</comment>
<evidence type="ECO:0000256" key="1">
    <source>
        <dbReference type="SAM" id="MobiDB-lite"/>
    </source>
</evidence>
<dbReference type="PANTHER" id="PTHR48228:SF5">
    <property type="entry name" value="ALPHA-METHYLACYL-COA RACEMASE"/>
    <property type="match status" value="1"/>
</dbReference>
<protein>
    <submittedName>
        <fullName evidence="2">CoA transferase</fullName>
        <ecNumber evidence="2">2.8.3.-</ecNumber>
    </submittedName>
</protein>
<dbReference type="EMBL" id="JBEPIJ010000004">
    <property type="protein sequence ID" value="MES0873371.1"/>
    <property type="molecule type" value="Genomic_DNA"/>
</dbReference>
<dbReference type="InterPro" id="IPR023606">
    <property type="entry name" value="CoA-Trfase_III_dom_1_sf"/>
</dbReference>
<dbReference type="PANTHER" id="PTHR48228">
    <property type="entry name" value="SUCCINYL-COA--D-CITRAMALATE COA-TRANSFERASE"/>
    <property type="match status" value="1"/>
</dbReference>
<feature type="region of interest" description="Disordered" evidence="1">
    <location>
        <begin position="274"/>
        <end position="296"/>
    </location>
</feature>
<keyword evidence="3" id="KW-1185">Reference proteome</keyword>
<dbReference type="Pfam" id="PF02515">
    <property type="entry name" value="CoA_transf_3"/>
    <property type="match status" value="1"/>
</dbReference>
<dbReference type="GO" id="GO:0016740">
    <property type="term" value="F:transferase activity"/>
    <property type="evidence" value="ECO:0007669"/>
    <property type="project" value="UniProtKB-KW"/>
</dbReference>
<gene>
    <name evidence="2" type="ORF">ABSH63_05010</name>
</gene>
<dbReference type="Gene3D" id="3.40.50.10540">
    <property type="entry name" value="Crotonobetainyl-coa:carnitine coa-transferase, domain 1"/>
    <property type="match status" value="1"/>
</dbReference>
<organism evidence="2 3">
    <name type="scientific">Sinimarinibacterium thermocellulolyticum</name>
    <dbReference type="NCBI Taxonomy" id="3170016"/>
    <lineage>
        <taxon>Bacteria</taxon>
        <taxon>Pseudomonadati</taxon>
        <taxon>Pseudomonadota</taxon>
        <taxon>Gammaproteobacteria</taxon>
        <taxon>Nevskiales</taxon>
        <taxon>Nevskiaceae</taxon>
        <taxon>Sinimarinibacterium</taxon>
    </lineage>
</organism>
<dbReference type="InterPro" id="IPR050509">
    <property type="entry name" value="CoA-transferase_III"/>
</dbReference>
<name>A0ABV2A996_9GAMM</name>
<dbReference type="EC" id="2.8.3.-" evidence="2"/>
<dbReference type="Proteomes" id="UP001465331">
    <property type="component" value="Unassembled WGS sequence"/>
</dbReference>